<dbReference type="NCBIfam" id="TIGR00109">
    <property type="entry name" value="hemH"/>
    <property type="match status" value="1"/>
</dbReference>
<dbReference type="InterPro" id="IPR019772">
    <property type="entry name" value="Ferrochelatase_AS"/>
</dbReference>
<dbReference type="PANTHER" id="PTHR11108:SF1">
    <property type="entry name" value="FERROCHELATASE, MITOCHONDRIAL"/>
    <property type="match status" value="1"/>
</dbReference>
<keyword evidence="7" id="KW-0627">Porphyrin biosynthesis</keyword>
<dbReference type="CDD" id="cd03411">
    <property type="entry name" value="Ferrochelatase_N"/>
    <property type="match status" value="1"/>
</dbReference>
<dbReference type="EC" id="4.99.1.1" evidence="8"/>
<keyword evidence="5" id="KW-0350">Heme biosynthesis</keyword>
<sequence>MHRLQALFPINFRVYFCIDNRIWLNFNTMGKFSNDASYINKLSKNIGILVVNLGSPDSPSTADVRRYLSEFLSDRRIIEASPLIWQPILHGFILRTRPKKTAHAYSKVWTDAGSPLVTISQSIANNLKQHLSKQFNDQLHIECAMRYGKPSIGHAIEKLRDNGVQKILVLPLYPQYSATTTASVLDSIFDYTKTIRAVPELRIINEYHDHPAYIDALAQSIRDNRTPGSKLLMSFHGLPKQNIDNGDPYQQQCLTTANLLAKTLKLENNDWICCFQSRFGPKQWLEPYTNVTLGELAQQGTTSIDVVCPGFPADCLETLEEMNMQNRDLFIEQGGKEYHYIPALNESNIHIKALGEIILHYCQDWTTPNA</sequence>
<evidence type="ECO:0000256" key="4">
    <source>
        <dbReference type="ARBA" id="ARBA00023004"/>
    </source>
</evidence>
<dbReference type="HAMAP" id="MF_00323">
    <property type="entry name" value="Ferrochelatase"/>
    <property type="match status" value="1"/>
</dbReference>
<keyword evidence="2" id="KW-0963">Cytoplasm</keyword>
<evidence type="ECO:0000313" key="8">
    <source>
        <dbReference type="EMBL" id="VAW80851.1"/>
    </source>
</evidence>
<organism evidence="8">
    <name type="scientific">hydrothermal vent metagenome</name>
    <dbReference type="NCBI Taxonomy" id="652676"/>
    <lineage>
        <taxon>unclassified sequences</taxon>
        <taxon>metagenomes</taxon>
        <taxon>ecological metagenomes</taxon>
    </lineage>
</organism>
<dbReference type="GO" id="GO:0004325">
    <property type="term" value="F:ferrochelatase activity"/>
    <property type="evidence" value="ECO:0007669"/>
    <property type="project" value="InterPro"/>
</dbReference>
<dbReference type="InterPro" id="IPR033644">
    <property type="entry name" value="Ferrochelatase_C"/>
</dbReference>
<dbReference type="CDD" id="cd00419">
    <property type="entry name" value="Ferrochelatase_C"/>
    <property type="match status" value="1"/>
</dbReference>
<evidence type="ECO:0000256" key="2">
    <source>
        <dbReference type="ARBA" id="ARBA00022490"/>
    </source>
</evidence>
<name>A0A3B0YNA6_9ZZZZ</name>
<dbReference type="SUPFAM" id="SSF53800">
    <property type="entry name" value="Chelatase"/>
    <property type="match status" value="1"/>
</dbReference>
<dbReference type="Pfam" id="PF00762">
    <property type="entry name" value="Ferrochelatase"/>
    <property type="match status" value="1"/>
</dbReference>
<dbReference type="PANTHER" id="PTHR11108">
    <property type="entry name" value="FERROCHELATASE"/>
    <property type="match status" value="1"/>
</dbReference>
<dbReference type="PROSITE" id="PS00534">
    <property type="entry name" value="FERROCHELATASE"/>
    <property type="match status" value="1"/>
</dbReference>
<dbReference type="GO" id="GO:0006783">
    <property type="term" value="P:heme biosynthetic process"/>
    <property type="evidence" value="ECO:0007669"/>
    <property type="project" value="UniProtKB-KW"/>
</dbReference>
<proteinExistence type="inferred from homology"/>
<keyword evidence="3" id="KW-0479">Metal-binding</keyword>
<dbReference type="FunFam" id="3.40.50.1400:FF:000002">
    <property type="entry name" value="Ferrochelatase"/>
    <property type="match status" value="1"/>
</dbReference>
<gene>
    <name evidence="8" type="ORF">MNBD_GAMMA12-2414</name>
</gene>
<evidence type="ECO:0000256" key="7">
    <source>
        <dbReference type="ARBA" id="ARBA00023244"/>
    </source>
</evidence>
<comment type="pathway">
    <text evidence="1">Porphyrin-containing compound metabolism; protoheme biosynthesis.</text>
</comment>
<accession>A0A3B0YNA6</accession>
<evidence type="ECO:0000256" key="5">
    <source>
        <dbReference type="ARBA" id="ARBA00023133"/>
    </source>
</evidence>
<evidence type="ECO:0000256" key="1">
    <source>
        <dbReference type="ARBA" id="ARBA00004744"/>
    </source>
</evidence>
<dbReference type="AlphaFoldDB" id="A0A3B0YNA6"/>
<dbReference type="UniPathway" id="UPA00252"/>
<dbReference type="InterPro" id="IPR033659">
    <property type="entry name" value="Ferrochelatase_N"/>
</dbReference>
<dbReference type="InterPro" id="IPR001015">
    <property type="entry name" value="Ferrochelatase"/>
</dbReference>
<dbReference type="EMBL" id="UOFL01000205">
    <property type="protein sequence ID" value="VAW80851.1"/>
    <property type="molecule type" value="Genomic_DNA"/>
</dbReference>
<keyword evidence="4" id="KW-0408">Iron</keyword>
<dbReference type="GO" id="GO:0046872">
    <property type="term" value="F:metal ion binding"/>
    <property type="evidence" value="ECO:0007669"/>
    <property type="project" value="UniProtKB-KW"/>
</dbReference>
<evidence type="ECO:0000256" key="6">
    <source>
        <dbReference type="ARBA" id="ARBA00023239"/>
    </source>
</evidence>
<reference evidence="8" key="1">
    <citation type="submission" date="2018-06" db="EMBL/GenBank/DDBJ databases">
        <authorList>
            <person name="Zhirakovskaya E."/>
        </authorList>
    </citation>
    <scope>NUCLEOTIDE SEQUENCE</scope>
</reference>
<dbReference type="Gene3D" id="3.40.50.1400">
    <property type="match status" value="2"/>
</dbReference>
<evidence type="ECO:0000256" key="3">
    <source>
        <dbReference type="ARBA" id="ARBA00022723"/>
    </source>
</evidence>
<keyword evidence="6 8" id="KW-0456">Lyase</keyword>
<protein>
    <submittedName>
        <fullName evidence="8">Ferrochelatase, protoheme ferro-lyase</fullName>
        <ecNumber evidence="8">4.99.1.1</ecNumber>
    </submittedName>
</protein>